<accession>A0A367JF27</accession>
<reference evidence="2 3" key="1">
    <citation type="journal article" date="2018" name="G3 (Bethesda)">
        <title>Phylogenetic and Phylogenomic Definition of Rhizopus Species.</title>
        <authorList>
            <person name="Gryganskyi A.P."/>
            <person name="Golan J."/>
            <person name="Dolatabadi S."/>
            <person name="Mondo S."/>
            <person name="Robb S."/>
            <person name="Idnurm A."/>
            <person name="Muszewska A."/>
            <person name="Steczkiewicz K."/>
            <person name="Masonjones S."/>
            <person name="Liao H.L."/>
            <person name="Gajdeczka M.T."/>
            <person name="Anike F."/>
            <person name="Vuek A."/>
            <person name="Anishchenko I.M."/>
            <person name="Voigt K."/>
            <person name="de Hoog G.S."/>
            <person name="Smith M.E."/>
            <person name="Heitman J."/>
            <person name="Vilgalys R."/>
            <person name="Stajich J.E."/>
        </authorList>
    </citation>
    <scope>NUCLEOTIDE SEQUENCE [LARGE SCALE GENOMIC DNA]</scope>
    <source>
        <strain evidence="2 3">CBS 357.93</strain>
    </source>
</reference>
<comment type="caution">
    <text evidence="2">The sequence shown here is derived from an EMBL/GenBank/DDBJ whole genome shotgun (WGS) entry which is preliminary data.</text>
</comment>
<dbReference type="Proteomes" id="UP000252139">
    <property type="component" value="Unassembled WGS sequence"/>
</dbReference>
<dbReference type="OrthoDB" id="2234393at2759"/>
<feature type="region of interest" description="Disordered" evidence="1">
    <location>
        <begin position="132"/>
        <end position="184"/>
    </location>
</feature>
<protein>
    <submittedName>
        <fullName evidence="2">Uncharacterized protein</fullName>
    </submittedName>
</protein>
<dbReference type="EMBL" id="PJQL01001447">
    <property type="protein sequence ID" value="RCH88548.1"/>
    <property type="molecule type" value="Genomic_DNA"/>
</dbReference>
<gene>
    <name evidence="2" type="ORF">CU097_004485</name>
</gene>
<sequence length="184" mass="21161">MHDTVNDMVLKVDLCILHDSIKQRYNVENEIGVAEAAEEHPGSIKFISDRCKVLIESKAIVDKFILSGCLIDDVDSLQIYNGLYTETQHYHSVVDASFNSFEKYMELAFNLLRFKDRCIEINNVYENHLLSSRGQQKSAKPPAPQPIDDELSTKQTWIRGSWSPPRTRKTPPPPEPSNFYFKEQ</sequence>
<evidence type="ECO:0000256" key="1">
    <source>
        <dbReference type="SAM" id="MobiDB-lite"/>
    </source>
</evidence>
<proteinExistence type="predicted"/>
<organism evidence="2 3">
    <name type="scientific">Rhizopus azygosporus</name>
    <name type="common">Rhizopus microsporus var. azygosporus</name>
    <dbReference type="NCBI Taxonomy" id="86630"/>
    <lineage>
        <taxon>Eukaryota</taxon>
        <taxon>Fungi</taxon>
        <taxon>Fungi incertae sedis</taxon>
        <taxon>Mucoromycota</taxon>
        <taxon>Mucoromycotina</taxon>
        <taxon>Mucoromycetes</taxon>
        <taxon>Mucorales</taxon>
        <taxon>Mucorineae</taxon>
        <taxon>Rhizopodaceae</taxon>
        <taxon>Rhizopus</taxon>
    </lineage>
</organism>
<dbReference type="AlphaFoldDB" id="A0A367JF27"/>
<evidence type="ECO:0000313" key="3">
    <source>
        <dbReference type="Proteomes" id="UP000252139"/>
    </source>
</evidence>
<evidence type="ECO:0000313" key="2">
    <source>
        <dbReference type="EMBL" id="RCH88548.1"/>
    </source>
</evidence>
<name>A0A367JF27_RHIAZ</name>
<keyword evidence="3" id="KW-1185">Reference proteome</keyword>